<keyword evidence="11" id="KW-1185">Reference proteome</keyword>
<dbReference type="PATRIC" id="fig|908627.4.peg.380"/>
<dbReference type="PANTHER" id="PTHR43791">
    <property type="entry name" value="PERMEASE-RELATED"/>
    <property type="match status" value="1"/>
</dbReference>
<evidence type="ECO:0000313" key="11">
    <source>
        <dbReference type="Proteomes" id="UP000035963"/>
    </source>
</evidence>
<proteinExistence type="predicted"/>
<evidence type="ECO:0000259" key="9">
    <source>
        <dbReference type="PROSITE" id="PS50850"/>
    </source>
</evidence>
<feature type="transmembrane region" description="Helical" evidence="8">
    <location>
        <begin position="158"/>
        <end position="179"/>
    </location>
</feature>
<evidence type="ECO:0000256" key="4">
    <source>
        <dbReference type="ARBA" id="ARBA00022989"/>
    </source>
</evidence>
<feature type="transmembrane region" description="Helical" evidence="8">
    <location>
        <begin position="256"/>
        <end position="277"/>
    </location>
</feature>
<keyword evidence="2" id="KW-0813">Transport</keyword>
<dbReference type="AlphaFoldDB" id="A0A0J1D5F8"/>
<name>A0A0J1D5F8_9BURK</name>
<keyword evidence="5 8" id="KW-0472">Membrane</keyword>
<keyword evidence="3 8" id="KW-0812">Transmembrane</keyword>
<dbReference type="GO" id="GO:0005886">
    <property type="term" value="C:plasma membrane"/>
    <property type="evidence" value="ECO:0007669"/>
    <property type="project" value="TreeGrafter"/>
</dbReference>
<dbReference type="GO" id="GO:0022857">
    <property type="term" value="F:transmembrane transporter activity"/>
    <property type="evidence" value="ECO:0007669"/>
    <property type="project" value="InterPro"/>
</dbReference>
<dbReference type="PANTHER" id="PTHR43791:SF36">
    <property type="entry name" value="TRANSPORTER, PUTATIVE (AFU_ORTHOLOGUE AFUA_6G08340)-RELATED"/>
    <property type="match status" value="1"/>
</dbReference>
<reference evidence="10 11" key="1">
    <citation type="journal article" date="2015" name="Genome Announc.">
        <title>Draft Genome Sequence of Burkholderia sp. Strain PML1(12), an Ectomycorrhizosphere-Inhabiting Bacterium with Effective Mineral-Weathering Ability.</title>
        <authorList>
            <person name="Uroz S."/>
            <person name="Oger P."/>
        </authorList>
    </citation>
    <scope>NUCLEOTIDE SEQUENCE [LARGE SCALE GENOMIC DNA]</scope>
    <source>
        <strain evidence="11">PML1(12)</strain>
    </source>
</reference>
<dbReference type="Gene3D" id="1.20.1250.20">
    <property type="entry name" value="MFS general substrate transporter like domains"/>
    <property type="match status" value="2"/>
</dbReference>
<evidence type="ECO:0000256" key="1">
    <source>
        <dbReference type="ARBA" id="ARBA00004141"/>
    </source>
</evidence>
<protein>
    <recommendedName>
        <fullName evidence="7">Putative tartrate transporter</fullName>
    </recommendedName>
</protein>
<organism evidence="10 11">
    <name type="scientific">Caballeronia mineralivorans PML1(12)</name>
    <dbReference type="NCBI Taxonomy" id="908627"/>
    <lineage>
        <taxon>Bacteria</taxon>
        <taxon>Pseudomonadati</taxon>
        <taxon>Pseudomonadota</taxon>
        <taxon>Betaproteobacteria</taxon>
        <taxon>Burkholderiales</taxon>
        <taxon>Burkholderiaceae</taxon>
        <taxon>Caballeronia</taxon>
    </lineage>
</organism>
<gene>
    <name evidence="10" type="ORF">EOS_01765</name>
</gene>
<feature type="domain" description="Major facilitator superfamily (MFS) profile" evidence="9">
    <location>
        <begin position="32"/>
        <end position="437"/>
    </location>
</feature>
<feature type="transmembrane region" description="Helical" evidence="8">
    <location>
        <begin position="379"/>
        <end position="401"/>
    </location>
</feature>
<dbReference type="FunFam" id="1.20.1250.20:FF:000018">
    <property type="entry name" value="MFS transporter permease"/>
    <property type="match status" value="1"/>
</dbReference>
<dbReference type="PROSITE" id="PS50850">
    <property type="entry name" value="MFS"/>
    <property type="match status" value="1"/>
</dbReference>
<evidence type="ECO:0000256" key="6">
    <source>
        <dbReference type="ARBA" id="ARBA00058119"/>
    </source>
</evidence>
<dbReference type="Pfam" id="PF07690">
    <property type="entry name" value="MFS_1"/>
    <property type="match status" value="1"/>
</dbReference>
<dbReference type="FunFam" id="1.20.1250.20:FF:000126">
    <property type="entry name" value="MFS transporter permease"/>
    <property type="match status" value="1"/>
</dbReference>
<feature type="transmembrane region" description="Helical" evidence="8">
    <location>
        <begin position="123"/>
        <end position="146"/>
    </location>
</feature>
<feature type="transmembrane region" description="Helical" evidence="8">
    <location>
        <begin position="66"/>
        <end position="86"/>
    </location>
</feature>
<dbReference type="InterPro" id="IPR020846">
    <property type="entry name" value="MFS_dom"/>
</dbReference>
<dbReference type="InterPro" id="IPR036259">
    <property type="entry name" value="MFS_trans_sf"/>
</dbReference>
<evidence type="ECO:0000313" key="10">
    <source>
        <dbReference type="EMBL" id="KLU27861.1"/>
    </source>
</evidence>
<sequence length="439" mass="47747">MASTAGDLHRPGAGAPPSEFETATYKKVAWRLSPLLLICYVVAYLDRVNVGFAKLQMSTDLGLSDAVYGFGAGIFFFGYFIFEIPSNVILHKVGARVWIARIMITWGIISALTMFITTPTMFYVMRFMLGVAEAGFFPGIILYLTYWFPAERRGRMTTLFMTAIALSGLIGGPVSGWIMKHFDGVNGWHSWQWLFLLEGIPSIVVGIVVFLVMDDRIAKATWLTAEERELLERNIAKDNVEKVDMPVLQVLKSGRVWLMSLTYFSFVMGLYGVSFWLPTIIKATGVTDALNIGLLSAIPFGAAVIGMLLVARSADKRGERRWHIAVPAAVGALGLVLSVVWSTNTPLAMLGLTLATMGILTTLPLFWSLPTAFLAGTGAAAGIAMINSLGNLAGFLSPYLVGWLKQVTASNASGMYMLAAFMVLGGLLALSVPARMVNR</sequence>
<feature type="transmembrane region" description="Helical" evidence="8">
    <location>
        <begin position="347"/>
        <end position="367"/>
    </location>
</feature>
<dbReference type="Proteomes" id="UP000035963">
    <property type="component" value="Unassembled WGS sequence"/>
</dbReference>
<feature type="transmembrane region" description="Helical" evidence="8">
    <location>
        <begin position="322"/>
        <end position="341"/>
    </location>
</feature>
<dbReference type="RefSeq" id="WP_047844892.1">
    <property type="nucleotide sequence ID" value="NZ_AEJF01000010.1"/>
</dbReference>
<feature type="transmembrane region" description="Helical" evidence="8">
    <location>
        <begin position="413"/>
        <end position="432"/>
    </location>
</feature>
<evidence type="ECO:0000256" key="5">
    <source>
        <dbReference type="ARBA" id="ARBA00023136"/>
    </source>
</evidence>
<feature type="transmembrane region" description="Helical" evidence="8">
    <location>
        <begin position="191"/>
        <end position="213"/>
    </location>
</feature>
<accession>A0A0J1D5F8</accession>
<dbReference type="OrthoDB" id="5441967at2"/>
<evidence type="ECO:0000256" key="2">
    <source>
        <dbReference type="ARBA" id="ARBA00022448"/>
    </source>
</evidence>
<evidence type="ECO:0000256" key="3">
    <source>
        <dbReference type="ARBA" id="ARBA00022692"/>
    </source>
</evidence>
<dbReference type="InterPro" id="IPR011701">
    <property type="entry name" value="MFS"/>
</dbReference>
<evidence type="ECO:0000256" key="8">
    <source>
        <dbReference type="SAM" id="Phobius"/>
    </source>
</evidence>
<feature type="transmembrane region" description="Helical" evidence="8">
    <location>
        <begin position="289"/>
        <end position="310"/>
    </location>
</feature>
<keyword evidence="4 8" id="KW-1133">Transmembrane helix</keyword>
<dbReference type="EMBL" id="AEJF01000010">
    <property type="protein sequence ID" value="KLU27861.1"/>
    <property type="molecule type" value="Genomic_DNA"/>
</dbReference>
<comment type="caution">
    <text evidence="10">The sequence shown here is derived from an EMBL/GenBank/DDBJ whole genome shotgun (WGS) entry which is preliminary data.</text>
</comment>
<dbReference type="CDD" id="cd17319">
    <property type="entry name" value="MFS_ExuT_GudP_like"/>
    <property type="match status" value="1"/>
</dbReference>
<feature type="transmembrane region" description="Helical" evidence="8">
    <location>
        <begin position="28"/>
        <end position="46"/>
    </location>
</feature>
<evidence type="ECO:0000256" key="7">
    <source>
        <dbReference type="ARBA" id="ARBA00074139"/>
    </source>
</evidence>
<comment type="function">
    <text evidence="6">Component of the tartrate utilization system and may allow entry of tartrate and tartrate dehydrogenase.</text>
</comment>
<comment type="subcellular location">
    <subcellularLocation>
        <location evidence="1">Membrane</location>
        <topology evidence="1">Multi-pass membrane protein</topology>
    </subcellularLocation>
</comment>
<feature type="transmembrane region" description="Helical" evidence="8">
    <location>
        <begin position="98"/>
        <end position="117"/>
    </location>
</feature>
<dbReference type="SUPFAM" id="SSF103473">
    <property type="entry name" value="MFS general substrate transporter"/>
    <property type="match status" value="1"/>
</dbReference>